<feature type="compositionally biased region" description="Low complexity" evidence="3">
    <location>
        <begin position="378"/>
        <end position="388"/>
    </location>
</feature>
<comment type="caution">
    <text evidence="4">The sequence shown here is derived from an EMBL/GenBank/DDBJ whole genome shotgun (WGS) entry which is preliminary data.</text>
</comment>
<sequence length="397" mass="44240">MGGRVCREEVKEEKRRSPGREDSLTSADKIRRFTKQSGHNVLSLARRGLKDAPGELWELLELEKLNLSLNNLKALPPQLGLLSNLLVLNLWGNQLSSLPPEIGQLRRLRVLFVYINRLTEVPEELGACTQLEVRFPCYASSQVLSLANNQLSSLPASLSNLTRLRKLNLSHNLIAHLPGCIYSMKSLVGVHQPESRPCSLQVTCCPPVLLQVFLDLSSNRLENVAENIQALLELKILIMEGNHLHSLPRGLCFLTRLELLNLDFNHIRDLPEEMHHLSRLEKLACHPLDKGLHIVHNPLMKPLKEVMEGGLEALFNYLRSGGCLNGSTSMSDLLVAVETQQELFYSHENWSSYKNVLSGHRILQFRAGDTGSDVQQPAGGSSRSGSASQTPKSSPEL</sequence>
<feature type="region of interest" description="Disordered" evidence="3">
    <location>
        <begin position="1"/>
        <end position="25"/>
    </location>
</feature>
<dbReference type="Pfam" id="PF00560">
    <property type="entry name" value="LRR_1"/>
    <property type="match status" value="1"/>
</dbReference>
<protein>
    <recommendedName>
        <fullName evidence="6">Leucine-rich repeat-containing protein 30</fullName>
    </recommendedName>
</protein>
<name>A0A315UVP8_GAMAF</name>
<evidence type="ECO:0008006" key="6">
    <source>
        <dbReference type="Google" id="ProtNLM"/>
    </source>
</evidence>
<gene>
    <name evidence="4" type="ORF">CCH79_00019589</name>
</gene>
<dbReference type="AlphaFoldDB" id="A0A315UVP8"/>
<proteinExistence type="predicted"/>
<dbReference type="EMBL" id="NHOQ01002580">
    <property type="protein sequence ID" value="PWA15695.1"/>
    <property type="molecule type" value="Genomic_DNA"/>
</dbReference>
<accession>A0A315UVP8</accession>
<organism evidence="4 5">
    <name type="scientific">Gambusia affinis</name>
    <name type="common">Western mosquitofish</name>
    <name type="synonym">Heterandria affinis</name>
    <dbReference type="NCBI Taxonomy" id="33528"/>
    <lineage>
        <taxon>Eukaryota</taxon>
        <taxon>Metazoa</taxon>
        <taxon>Chordata</taxon>
        <taxon>Craniata</taxon>
        <taxon>Vertebrata</taxon>
        <taxon>Euteleostomi</taxon>
        <taxon>Actinopterygii</taxon>
        <taxon>Neopterygii</taxon>
        <taxon>Teleostei</taxon>
        <taxon>Neoteleostei</taxon>
        <taxon>Acanthomorphata</taxon>
        <taxon>Ovalentaria</taxon>
        <taxon>Atherinomorphae</taxon>
        <taxon>Cyprinodontiformes</taxon>
        <taxon>Poeciliidae</taxon>
        <taxon>Poeciliinae</taxon>
        <taxon>Gambusia</taxon>
    </lineage>
</organism>
<dbReference type="SMART" id="SM00369">
    <property type="entry name" value="LRR_TYP"/>
    <property type="match status" value="7"/>
</dbReference>
<dbReference type="Proteomes" id="UP000250572">
    <property type="component" value="Unassembled WGS sequence"/>
</dbReference>
<dbReference type="Pfam" id="PF12799">
    <property type="entry name" value="LRR_4"/>
    <property type="match status" value="1"/>
</dbReference>
<keyword evidence="1" id="KW-0433">Leucine-rich repeat</keyword>
<evidence type="ECO:0000256" key="1">
    <source>
        <dbReference type="ARBA" id="ARBA00022614"/>
    </source>
</evidence>
<dbReference type="STRING" id="33528.ENSGAFP00000004443"/>
<dbReference type="InterPro" id="IPR032675">
    <property type="entry name" value="LRR_dom_sf"/>
</dbReference>
<evidence type="ECO:0000313" key="4">
    <source>
        <dbReference type="EMBL" id="PWA15695.1"/>
    </source>
</evidence>
<evidence type="ECO:0000313" key="5">
    <source>
        <dbReference type="Proteomes" id="UP000250572"/>
    </source>
</evidence>
<keyword evidence="2" id="KW-0677">Repeat</keyword>
<dbReference type="Gene3D" id="3.80.10.10">
    <property type="entry name" value="Ribonuclease Inhibitor"/>
    <property type="match status" value="3"/>
</dbReference>
<keyword evidence="5" id="KW-1185">Reference proteome</keyword>
<evidence type="ECO:0000256" key="3">
    <source>
        <dbReference type="SAM" id="MobiDB-lite"/>
    </source>
</evidence>
<reference evidence="4 5" key="1">
    <citation type="journal article" date="2018" name="G3 (Bethesda)">
        <title>A High-Quality Reference Genome for the Invasive Mosquitofish Gambusia affinis Using a Chicago Library.</title>
        <authorList>
            <person name="Hoffberg S.L."/>
            <person name="Troendle N.J."/>
            <person name="Glenn T.C."/>
            <person name="Mahmud O."/>
            <person name="Louha S."/>
            <person name="Chalopin D."/>
            <person name="Bennetzen J.L."/>
            <person name="Mauricio R."/>
        </authorList>
    </citation>
    <scope>NUCLEOTIDE SEQUENCE [LARGE SCALE GENOMIC DNA]</scope>
    <source>
        <strain evidence="4">NE01/NJP1002.9</strain>
        <tissue evidence="4">Muscle</tissue>
    </source>
</reference>
<evidence type="ECO:0000256" key="2">
    <source>
        <dbReference type="ARBA" id="ARBA00022737"/>
    </source>
</evidence>
<dbReference type="InterPro" id="IPR003591">
    <property type="entry name" value="Leu-rich_rpt_typical-subtyp"/>
</dbReference>
<feature type="region of interest" description="Disordered" evidence="3">
    <location>
        <begin position="368"/>
        <end position="397"/>
    </location>
</feature>
<dbReference type="PROSITE" id="PS51450">
    <property type="entry name" value="LRR"/>
    <property type="match status" value="4"/>
</dbReference>
<dbReference type="InterPro" id="IPR050216">
    <property type="entry name" value="LRR_domain-containing"/>
</dbReference>
<dbReference type="GO" id="GO:0005737">
    <property type="term" value="C:cytoplasm"/>
    <property type="evidence" value="ECO:0007669"/>
    <property type="project" value="TreeGrafter"/>
</dbReference>
<dbReference type="PANTHER" id="PTHR48051">
    <property type="match status" value="1"/>
</dbReference>
<dbReference type="InterPro" id="IPR001611">
    <property type="entry name" value="Leu-rich_rpt"/>
</dbReference>
<dbReference type="SUPFAM" id="SSF52058">
    <property type="entry name" value="L domain-like"/>
    <property type="match status" value="1"/>
</dbReference>
<dbReference type="PANTHER" id="PTHR48051:SF13">
    <property type="entry name" value="LEUCINE-RICH REPEAT-CONTAINING PROTEIN 30"/>
    <property type="match status" value="1"/>
</dbReference>
<dbReference type="InterPro" id="IPR025875">
    <property type="entry name" value="Leu-rich_rpt_4"/>
</dbReference>